<keyword evidence="2" id="KW-1185">Reference proteome</keyword>
<dbReference type="AlphaFoldDB" id="A0AAN5DHN7"/>
<organism evidence="1 2">
    <name type="scientific">Pristionchus mayeri</name>
    <dbReference type="NCBI Taxonomy" id="1317129"/>
    <lineage>
        <taxon>Eukaryota</taxon>
        <taxon>Metazoa</taxon>
        <taxon>Ecdysozoa</taxon>
        <taxon>Nematoda</taxon>
        <taxon>Chromadorea</taxon>
        <taxon>Rhabditida</taxon>
        <taxon>Rhabditina</taxon>
        <taxon>Diplogasteromorpha</taxon>
        <taxon>Diplogasteroidea</taxon>
        <taxon>Neodiplogasteridae</taxon>
        <taxon>Pristionchus</taxon>
    </lineage>
</organism>
<comment type="caution">
    <text evidence="1">The sequence shown here is derived from an EMBL/GenBank/DDBJ whole genome shotgun (WGS) entry which is preliminary data.</text>
</comment>
<sequence>MTQKGLCIKCRLHQESSSHCSQGCKRSACPCYRCQLFDNRRAVSHLLWDLHETDYLSTEAKAIRYLLTSLASDSFNDDAFNYNEISHLFFHPTMTLPQEWAPLNQHIVELVRIALSCYLDSRELISERDRLLARSKYYITPFTI</sequence>
<evidence type="ECO:0000313" key="1">
    <source>
        <dbReference type="EMBL" id="GMR62807.1"/>
    </source>
</evidence>
<name>A0AAN5DHN7_9BILA</name>
<evidence type="ECO:0000313" key="2">
    <source>
        <dbReference type="Proteomes" id="UP001328107"/>
    </source>
</evidence>
<accession>A0AAN5DHN7</accession>
<protein>
    <submittedName>
        <fullName evidence="1">Uncharacterized protein</fullName>
    </submittedName>
</protein>
<dbReference type="EMBL" id="BTRK01000006">
    <property type="protein sequence ID" value="GMR62807.1"/>
    <property type="molecule type" value="Genomic_DNA"/>
</dbReference>
<gene>
    <name evidence="1" type="ORF">PMAYCL1PPCAC_33002</name>
</gene>
<reference evidence="2" key="1">
    <citation type="submission" date="2022-10" db="EMBL/GenBank/DDBJ databases">
        <title>Genome assembly of Pristionchus species.</title>
        <authorList>
            <person name="Yoshida K."/>
            <person name="Sommer R.J."/>
        </authorList>
    </citation>
    <scope>NUCLEOTIDE SEQUENCE [LARGE SCALE GENOMIC DNA]</scope>
    <source>
        <strain evidence="2">RS5460</strain>
    </source>
</reference>
<proteinExistence type="predicted"/>
<dbReference type="Proteomes" id="UP001328107">
    <property type="component" value="Unassembled WGS sequence"/>
</dbReference>